<dbReference type="InterPro" id="IPR036961">
    <property type="entry name" value="Kinesin_motor_dom_sf"/>
</dbReference>
<evidence type="ECO:0000256" key="2">
    <source>
        <dbReference type="ARBA" id="ARBA00022741"/>
    </source>
</evidence>
<dbReference type="GO" id="GO:0008017">
    <property type="term" value="F:microtubule binding"/>
    <property type="evidence" value="ECO:0007669"/>
    <property type="project" value="InterPro"/>
</dbReference>
<dbReference type="InterPro" id="IPR019821">
    <property type="entry name" value="Kinesin_motor_CS"/>
</dbReference>
<dbReference type="GO" id="GO:0005874">
    <property type="term" value="C:microtubule"/>
    <property type="evidence" value="ECO:0007669"/>
    <property type="project" value="UniProtKB-KW"/>
</dbReference>
<protein>
    <recommendedName>
        <fullName evidence="8">Kinesin-like protein</fullName>
    </recommendedName>
</protein>
<feature type="domain" description="Kinesin motor" evidence="9">
    <location>
        <begin position="1"/>
        <end position="282"/>
    </location>
</feature>
<gene>
    <name evidence="11" type="primary">20196201</name>
    <name evidence="10" type="ORF">HELRODRAFT_132965</name>
</gene>
<dbReference type="InParanoid" id="T1EI01"/>
<dbReference type="InterPro" id="IPR027640">
    <property type="entry name" value="Kinesin-like_fam"/>
</dbReference>
<keyword evidence="8" id="KW-0493">Microtubule</keyword>
<dbReference type="PANTHER" id="PTHR47968:SF75">
    <property type="entry name" value="CENTROMERE-ASSOCIATED PROTEIN E"/>
    <property type="match status" value="1"/>
</dbReference>
<dbReference type="AlphaFoldDB" id="T1EI01"/>
<keyword evidence="5 7" id="KW-0505">Motor protein</keyword>
<evidence type="ECO:0000313" key="10">
    <source>
        <dbReference type="EMBL" id="ESO09033.1"/>
    </source>
</evidence>
<dbReference type="EMBL" id="AMQM01003154">
    <property type="status" value="NOT_ANNOTATED_CDS"/>
    <property type="molecule type" value="Genomic_DNA"/>
</dbReference>
<keyword evidence="6" id="KW-0963">Cytoplasm</keyword>
<dbReference type="EMBL" id="KB096023">
    <property type="protein sequence ID" value="ESO09033.1"/>
    <property type="molecule type" value="Genomic_DNA"/>
</dbReference>
<evidence type="ECO:0000313" key="11">
    <source>
        <dbReference type="EnsemblMetazoa" id="HelroP132965"/>
    </source>
</evidence>
<dbReference type="GO" id="GO:0005524">
    <property type="term" value="F:ATP binding"/>
    <property type="evidence" value="ECO:0007669"/>
    <property type="project" value="UniProtKB-UniRule"/>
</dbReference>
<dbReference type="CTD" id="20196201"/>
<dbReference type="PRINTS" id="PR00380">
    <property type="entry name" value="KINESINHEAVY"/>
</dbReference>
<reference evidence="12" key="1">
    <citation type="submission" date="2012-12" db="EMBL/GenBank/DDBJ databases">
        <authorList>
            <person name="Hellsten U."/>
            <person name="Grimwood J."/>
            <person name="Chapman J.A."/>
            <person name="Shapiro H."/>
            <person name="Aerts A."/>
            <person name="Otillar R.P."/>
            <person name="Terry A.Y."/>
            <person name="Boore J.L."/>
            <person name="Simakov O."/>
            <person name="Marletaz F."/>
            <person name="Cho S.-J."/>
            <person name="Edsinger-Gonzales E."/>
            <person name="Havlak P."/>
            <person name="Kuo D.-H."/>
            <person name="Larsson T."/>
            <person name="Lv J."/>
            <person name="Arendt D."/>
            <person name="Savage R."/>
            <person name="Osoegawa K."/>
            <person name="de Jong P."/>
            <person name="Lindberg D.R."/>
            <person name="Seaver E.C."/>
            <person name="Weisblat D.A."/>
            <person name="Putnam N.H."/>
            <person name="Grigoriev I.V."/>
            <person name="Rokhsar D.S."/>
        </authorList>
    </citation>
    <scope>NUCLEOTIDE SEQUENCE</scope>
</reference>
<dbReference type="Pfam" id="PF00225">
    <property type="entry name" value="Kinesin"/>
    <property type="match status" value="1"/>
</dbReference>
<dbReference type="SUPFAM" id="SSF52540">
    <property type="entry name" value="P-loop containing nucleoside triphosphate hydrolases"/>
    <property type="match status" value="1"/>
</dbReference>
<reference evidence="11" key="3">
    <citation type="submission" date="2015-06" db="UniProtKB">
        <authorList>
            <consortium name="EnsemblMetazoa"/>
        </authorList>
    </citation>
    <scope>IDENTIFICATION</scope>
</reference>
<reference evidence="10 12" key="2">
    <citation type="journal article" date="2013" name="Nature">
        <title>Insights into bilaterian evolution from three spiralian genomes.</title>
        <authorList>
            <person name="Simakov O."/>
            <person name="Marletaz F."/>
            <person name="Cho S.J."/>
            <person name="Edsinger-Gonzales E."/>
            <person name="Havlak P."/>
            <person name="Hellsten U."/>
            <person name="Kuo D.H."/>
            <person name="Larsson T."/>
            <person name="Lv J."/>
            <person name="Arendt D."/>
            <person name="Savage R."/>
            <person name="Osoegawa K."/>
            <person name="de Jong P."/>
            <person name="Grimwood J."/>
            <person name="Chapman J.A."/>
            <person name="Shapiro H."/>
            <person name="Aerts A."/>
            <person name="Otillar R.P."/>
            <person name="Terry A.Y."/>
            <person name="Boore J.L."/>
            <person name="Grigoriev I.V."/>
            <person name="Lindberg D.R."/>
            <person name="Seaver E.C."/>
            <person name="Weisblat D.A."/>
            <person name="Putnam N.H."/>
            <person name="Rokhsar D.S."/>
        </authorList>
    </citation>
    <scope>NUCLEOTIDE SEQUENCE</scope>
</reference>
<dbReference type="GO" id="GO:0007018">
    <property type="term" value="P:microtubule-based movement"/>
    <property type="evidence" value="ECO:0007669"/>
    <property type="project" value="InterPro"/>
</dbReference>
<evidence type="ECO:0000256" key="1">
    <source>
        <dbReference type="ARBA" id="ARBA00004245"/>
    </source>
</evidence>
<feature type="binding site" evidence="7">
    <location>
        <begin position="38"/>
        <end position="45"/>
    </location>
    <ligand>
        <name>ATP</name>
        <dbReference type="ChEBI" id="CHEBI:30616"/>
    </ligand>
</feature>
<dbReference type="EnsemblMetazoa" id="HelroT132965">
    <property type="protein sequence ID" value="HelroP132965"/>
    <property type="gene ID" value="HelroG132965"/>
</dbReference>
<evidence type="ECO:0000256" key="6">
    <source>
        <dbReference type="ARBA" id="ARBA00023212"/>
    </source>
</evidence>
<dbReference type="GeneID" id="20196201"/>
<evidence type="ECO:0000256" key="3">
    <source>
        <dbReference type="ARBA" id="ARBA00022840"/>
    </source>
</evidence>
<evidence type="ECO:0000256" key="5">
    <source>
        <dbReference type="ARBA" id="ARBA00023175"/>
    </source>
</evidence>
<dbReference type="KEGG" id="hro:HELRODRAFT_132965"/>
<dbReference type="HOGENOM" id="CLU_001485_2_0_1"/>
<evidence type="ECO:0000256" key="4">
    <source>
        <dbReference type="ARBA" id="ARBA00023054"/>
    </source>
</evidence>
<dbReference type="GO" id="GO:0003777">
    <property type="term" value="F:microtubule motor activity"/>
    <property type="evidence" value="ECO:0007669"/>
    <property type="project" value="InterPro"/>
</dbReference>
<proteinExistence type="inferred from homology"/>
<keyword evidence="12" id="KW-1185">Reference proteome</keyword>
<dbReference type="eggNOG" id="KOG0242">
    <property type="taxonomic scope" value="Eukaryota"/>
</dbReference>
<dbReference type="PANTHER" id="PTHR47968">
    <property type="entry name" value="CENTROMERE PROTEIN E"/>
    <property type="match status" value="1"/>
</dbReference>
<dbReference type="RefSeq" id="XP_009013055.1">
    <property type="nucleotide sequence ID" value="XM_009014807.1"/>
</dbReference>
<keyword evidence="2 7" id="KW-0547">Nucleotide-binding</keyword>
<name>T1EI01_HELRO</name>
<dbReference type="PROSITE" id="PS00411">
    <property type="entry name" value="KINESIN_MOTOR_1"/>
    <property type="match status" value="1"/>
</dbReference>
<dbReference type="OrthoDB" id="21525at2759"/>
<keyword evidence="6" id="KW-0206">Cytoskeleton</keyword>
<dbReference type="InterPro" id="IPR027417">
    <property type="entry name" value="P-loop_NTPase"/>
</dbReference>
<dbReference type="OMA" id="NVHETIS"/>
<evidence type="ECO:0000256" key="8">
    <source>
        <dbReference type="RuleBase" id="RU000394"/>
    </source>
</evidence>
<accession>T1EI01</accession>
<keyword evidence="3 7" id="KW-0067">ATP-binding</keyword>
<evidence type="ECO:0000256" key="7">
    <source>
        <dbReference type="PROSITE-ProRule" id="PRU00283"/>
    </source>
</evidence>
<sequence>LDRVYDKEQKTKVIFDELISPIMQDIMSGINGTIFAYGQTSSGKTYTMMGDETSPGIISMCIKSIYNKIENTPSRAYFVRVSYVELYNENIVDLLSDSKKVLALGENFEGDVIVKELKEELVQNCDDCMELLKRGEKERHYGSTNMNEKSSRSHVFFRVIIESRDRDETEGDAAFFVSQLYLIDLAGSEKLKQTGNVGQRATEGGFINKSLLTLSQVISQLSSNSRFICLGFFVSYRDSKLTRILQNSLGGNSKTVFICTVTPVAADETLSTLRFATKVKCIKNRPVINE</sequence>
<dbReference type="InterPro" id="IPR001752">
    <property type="entry name" value="Kinesin_motor_dom"/>
</dbReference>
<dbReference type="Proteomes" id="UP000015101">
    <property type="component" value="Unassembled WGS sequence"/>
</dbReference>
<organism evidence="11 12">
    <name type="scientific">Helobdella robusta</name>
    <name type="common">Californian leech</name>
    <dbReference type="NCBI Taxonomy" id="6412"/>
    <lineage>
        <taxon>Eukaryota</taxon>
        <taxon>Metazoa</taxon>
        <taxon>Spiralia</taxon>
        <taxon>Lophotrochozoa</taxon>
        <taxon>Annelida</taxon>
        <taxon>Clitellata</taxon>
        <taxon>Hirudinea</taxon>
        <taxon>Rhynchobdellida</taxon>
        <taxon>Glossiphoniidae</taxon>
        <taxon>Helobdella</taxon>
    </lineage>
</organism>
<comment type="similarity">
    <text evidence="7 8">Belongs to the TRAFAC class myosin-kinesin ATPase superfamily. Kinesin family.</text>
</comment>
<dbReference type="SMART" id="SM00129">
    <property type="entry name" value="KISc"/>
    <property type="match status" value="1"/>
</dbReference>
<evidence type="ECO:0000313" key="12">
    <source>
        <dbReference type="Proteomes" id="UP000015101"/>
    </source>
</evidence>
<dbReference type="Gene3D" id="3.40.850.10">
    <property type="entry name" value="Kinesin motor domain"/>
    <property type="match status" value="1"/>
</dbReference>
<keyword evidence="4" id="KW-0175">Coiled coil</keyword>
<comment type="subcellular location">
    <subcellularLocation>
        <location evidence="1">Cytoplasm</location>
        <location evidence="1">Cytoskeleton</location>
    </subcellularLocation>
</comment>
<evidence type="ECO:0000259" key="9">
    <source>
        <dbReference type="PROSITE" id="PS50067"/>
    </source>
</evidence>
<dbReference type="PROSITE" id="PS50067">
    <property type="entry name" value="KINESIN_MOTOR_2"/>
    <property type="match status" value="1"/>
</dbReference>
<dbReference type="STRING" id="6412.T1EI01"/>